<name>A0A1Q9JI19_9FIRM</name>
<dbReference type="PANTHER" id="PTHR33392">
    <property type="entry name" value="POLYISOPRENYL-TEICHOIC ACID--PEPTIDOGLYCAN TEICHOIC ACID TRANSFERASE TAGU"/>
    <property type="match status" value="1"/>
</dbReference>
<organism evidence="5 6">
    <name type="scientific">Hornefia porci</name>
    <dbReference type="NCBI Taxonomy" id="2652292"/>
    <lineage>
        <taxon>Bacteria</taxon>
        <taxon>Bacillati</taxon>
        <taxon>Bacillota</taxon>
        <taxon>Clostridia</taxon>
        <taxon>Peptostreptococcales</taxon>
        <taxon>Anaerovoracaceae</taxon>
        <taxon>Hornefia</taxon>
    </lineage>
</organism>
<comment type="caution">
    <text evidence="5">The sequence shown here is derived from an EMBL/GenBank/DDBJ whole genome shotgun (WGS) entry which is preliminary data.</text>
</comment>
<feature type="transmembrane region" description="Helical" evidence="3">
    <location>
        <begin position="96"/>
        <end position="114"/>
    </location>
</feature>
<evidence type="ECO:0000256" key="1">
    <source>
        <dbReference type="ARBA" id="ARBA00006068"/>
    </source>
</evidence>
<feature type="domain" description="Cell envelope-related transcriptional attenuator" evidence="4">
    <location>
        <begin position="268"/>
        <end position="414"/>
    </location>
</feature>
<sequence>MWNRRNKTNSAERSPGAETGAETERKESRGRIYLNRFSKVWSVLYSLMLAGFVGMILRLDMLPANLLYKVLAVLAALSLLIFPMLYFKNIHRSRKIVALVLSVALMGGYAYGMVNLNDTSSFFKEVTDVGNQTEDFYLIVKKSSSYEKLKDLDGKTAGTYFTTESNYSSAKNKLASSINITYKIIKTLSKLDDGLLQGDYESVFVSAAQYKTMCEKVSNFKSKTRIIYTIRIDVSQKDLSKKVDVTQNSFNIYVSGLDTSGSIREMSRSDVNMIVTVNPRTHVVLLTSIPRDYEIQLPSYDNATDKLTHTGIYGIQETIGAVEKLTGIDMNYYVKVNYSTVRRFVDAIGGIDVYSDYAFTTHGMAVQYTFRKGKNHLDGKKALAFARERKSFEDGDVQRNRDQAKVMSAIISKCTSSTTILSRYSTILNSCKQYMEINMEASQIKQLVKMQVNGGYKWKIKKQNVNGTSVLETCYSSGDYQVYVMQPDEDDVTNATDKIIGVMDGTIR</sequence>
<dbReference type="RefSeq" id="WP_075712796.1">
    <property type="nucleotide sequence ID" value="NZ_MJIE01000001.1"/>
</dbReference>
<evidence type="ECO:0000313" key="5">
    <source>
        <dbReference type="EMBL" id="OLR55804.1"/>
    </source>
</evidence>
<dbReference type="AlphaFoldDB" id="A0A1Q9JI19"/>
<dbReference type="EMBL" id="MJIE01000001">
    <property type="protein sequence ID" value="OLR55804.1"/>
    <property type="molecule type" value="Genomic_DNA"/>
</dbReference>
<gene>
    <name evidence="5" type="ORF">BHK98_06870</name>
</gene>
<dbReference type="Pfam" id="PF03816">
    <property type="entry name" value="LytR_cpsA_psr"/>
    <property type="match status" value="1"/>
</dbReference>
<evidence type="ECO:0000256" key="3">
    <source>
        <dbReference type="SAM" id="Phobius"/>
    </source>
</evidence>
<protein>
    <recommendedName>
        <fullName evidence="4">Cell envelope-related transcriptional attenuator domain-containing protein</fullName>
    </recommendedName>
</protein>
<feature type="region of interest" description="Disordered" evidence="2">
    <location>
        <begin position="1"/>
        <end position="24"/>
    </location>
</feature>
<evidence type="ECO:0000313" key="6">
    <source>
        <dbReference type="Proteomes" id="UP000187404"/>
    </source>
</evidence>
<dbReference type="PANTHER" id="PTHR33392:SF6">
    <property type="entry name" value="POLYISOPRENYL-TEICHOIC ACID--PEPTIDOGLYCAN TEICHOIC ACID TRANSFERASE TAGU"/>
    <property type="match status" value="1"/>
</dbReference>
<accession>A0A1Q9JI19</accession>
<keyword evidence="3" id="KW-1133">Transmembrane helix</keyword>
<evidence type="ECO:0000256" key="2">
    <source>
        <dbReference type="SAM" id="MobiDB-lite"/>
    </source>
</evidence>
<evidence type="ECO:0000259" key="4">
    <source>
        <dbReference type="Pfam" id="PF03816"/>
    </source>
</evidence>
<dbReference type="InterPro" id="IPR004474">
    <property type="entry name" value="LytR_CpsA_psr"/>
</dbReference>
<keyword evidence="3" id="KW-0812">Transmembrane</keyword>
<dbReference type="STRING" id="1261640.BHK98_06870"/>
<dbReference type="Proteomes" id="UP000187404">
    <property type="component" value="Unassembled WGS sequence"/>
</dbReference>
<dbReference type="Gene3D" id="3.40.630.190">
    <property type="entry name" value="LCP protein"/>
    <property type="match status" value="1"/>
</dbReference>
<feature type="transmembrane region" description="Helical" evidence="3">
    <location>
        <begin position="40"/>
        <end position="60"/>
    </location>
</feature>
<keyword evidence="6" id="KW-1185">Reference proteome</keyword>
<feature type="transmembrane region" description="Helical" evidence="3">
    <location>
        <begin position="66"/>
        <end position="87"/>
    </location>
</feature>
<reference evidence="5 6" key="1">
    <citation type="journal article" date="2016" name="Appl. Environ. Microbiol.">
        <title>Function and Phylogeny of Bacterial Butyryl Coenzyme A:Acetate Transferases and Their Diversity in the Proximal Colon of Swine.</title>
        <authorList>
            <person name="Trachsel J."/>
            <person name="Bayles D.O."/>
            <person name="Looft T."/>
            <person name="Levine U.Y."/>
            <person name="Allen H.K."/>
        </authorList>
    </citation>
    <scope>NUCLEOTIDE SEQUENCE [LARGE SCALE GENOMIC DNA]</scope>
    <source>
        <strain evidence="5 6">68-3-10</strain>
    </source>
</reference>
<proteinExistence type="inferred from homology"/>
<dbReference type="OrthoDB" id="27330at2"/>
<comment type="similarity">
    <text evidence="1">Belongs to the LytR/CpsA/Psr (LCP) family.</text>
</comment>
<dbReference type="NCBIfam" id="TIGR00350">
    <property type="entry name" value="lytR_cpsA_psr"/>
    <property type="match status" value="1"/>
</dbReference>
<dbReference type="InterPro" id="IPR050922">
    <property type="entry name" value="LytR/CpsA/Psr_CW_biosynth"/>
</dbReference>
<dbReference type="Gene3D" id="3.40.190.10">
    <property type="entry name" value="Periplasmic binding protein-like II"/>
    <property type="match status" value="1"/>
</dbReference>
<keyword evidence="3" id="KW-0472">Membrane</keyword>